<evidence type="ECO:0000313" key="8">
    <source>
        <dbReference type="Proteomes" id="UP000315303"/>
    </source>
</evidence>
<evidence type="ECO:0000256" key="4">
    <source>
        <dbReference type="ARBA" id="ARBA00022694"/>
    </source>
</evidence>
<dbReference type="GO" id="GO:0016432">
    <property type="term" value="F:tRNA-uridine aminocarboxypropyltransferase activity"/>
    <property type="evidence" value="ECO:0007669"/>
    <property type="project" value="UniProtKB-EC"/>
</dbReference>
<keyword evidence="3" id="KW-0949">S-adenosyl-L-methionine</keyword>
<evidence type="ECO:0000256" key="2">
    <source>
        <dbReference type="ARBA" id="ARBA00022679"/>
    </source>
</evidence>
<reference evidence="7 8" key="1">
    <citation type="submission" date="2019-01" db="EMBL/GenBank/DDBJ databases">
        <title>Litorilituus lipolytica sp. nov., isolated from intertidal sand of the Yellow Sea in China.</title>
        <authorList>
            <person name="Liu A."/>
        </authorList>
    </citation>
    <scope>NUCLEOTIDE SEQUENCE [LARGE SCALE GENOMIC DNA]</scope>
    <source>
        <strain evidence="7 8">RZ04</strain>
    </source>
</reference>
<dbReference type="SMART" id="SM01144">
    <property type="entry name" value="DTW"/>
    <property type="match status" value="1"/>
</dbReference>
<accession>A0A502KXU2</accession>
<dbReference type="AlphaFoldDB" id="A0A502KXU2"/>
<evidence type="ECO:0000256" key="1">
    <source>
        <dbReference type="ARBA" id="ARBA00012386"/>
    </source>
</evidence>
<keyword evidence="4" id="KW-0819">tRNA processing</keyword>
<protein>
    <recommendedName>
        <fullName evidence="1">tRNA-uridine aminocarboxypropyltransferase</fullName>
        <ecNumber evidence="1">2.5.1.25</ecNumber>
    </recommendedName>
</protein>
<dbReference type="InterPro" id="IPR039262">
    <property type="entry name" value="DTWD2/TAPT"/>
</dbReference>
<keyword evidence="8" id="KW-1185">Reference proteome</keyword>
<feature type="domain" description="DTW" evidence="6">
    <location>
        <begin position="2"/>
        <end position="208"/>
    </location>
</feature>
<dbReference type="OrthoDB" id="268835at2"/>
<evidence type="ECO:0000256" key="3">
    <source>
        <dbReference type="ARBA" id="ARBA00022691"/>
    </source>
</evidence>
<keyword evidence="2" id="KW-0808">Transferase</keyword>
<dbReference type="EMBL" id="SAWY01000013">
    <property type="protein sequence ID" value="TPH16412.1"/>
    <property type="molecule type" value="Genomic_DNA"/>
</dbReference>
<dbReference type="PANTHER" id="PTHR21392:SF0">
    <property type="entry name" value="TRNA-URIDINE AMINOCARBOXYPROPYLTRANSFERASE 2"/>
    <property type="match status" value="1"/>
</dbReference>
<dbReference type="GO" id="GO:0008033">
    <property type="term" value="P:tRNA processing"/>
    <property type="evidence" value="ECO:0007669"/>
    <property type="project" value="UniProtKB-KW"/>
</dbReference>
<name>A0A502KXU2_9GAMM</name>
<dbReference type="Proteomes" id="UP000315303">
    <property type="component" value="Unassembled WGS sequence"/>
</dbReference>
<dbReference type="RefSeq" id="WP_140602648.1">
    <property type="nucleotide sequence ID" value="NZ_SAWY01000013.1"/>
</dbReference>
<evidence type="ECO:0000256" key="5">
    <source>
        <dbReference type="ARBA" id="ARBA00034489"/>
    </source>
</evidence>
<sequence length="213" mass="24172">MTRAICQHCLRPSKACICQFITPLNNKIHVVILQHPSEEKQTKGTVTLLSSSLNQCQTIVGESFTENEAFLAVLKRFHCFLLYPGEQVETLSVEPLTKSNESDKPLCMVILDGTWKKVYRMLQLNQTLQQLPRLQLPEALASSGKYIIRKVAKNNALSSLEACCFALALLEEHEVSTKKEMSVIESSQYQKLLDKFDEFNHFQLSFVPKAHQS</sequence>
<comment type="similarity">
    <text evidence="5">Belongs to the TDD superfamily. DTWD2 family.</text>
</comment>
<proteinExistence type="inferred from homology"/>
<dbReference type="EC" id="2.5.1.25" evidence="1"/>
<gene>
    <name evidence="7" type="ORF">EPA86_06645</name>
</gene>
<comment type="caution">
    <text evidence="7">The sequence shown here is derived from an EMBL/GenBank/DDBJ whole genome shotgun (WGS) entry which is preliminary data.</text>
</comment>
<dbReference type="PANTHER" id="PTHR21392">
    <property type="entry name" value="TRNA-URIDINE AMINOCARBOXYPROPYLTRANSFERASE 2"/>
    <property type="match status" value="1"/>
</dbReference>
<evidence type="ECO:0000259" key="6">
    <source>
        <dbReference type="SMART" id="SM01144"/>
    </source>
</evidence>
<organism evidence="7 8">
    <name type="scientific">Litorilituus lipolyticus</name>
    <dbReference type="NCBI Taxonomy" id="2491017"/>
    <lineage>
        <taxon>Bacteria</taxon>
        <taxon>Pseudomonadati</taxon>
        <taxon>Pseudomonadota</taxon>
        <taxon>Gammaproteobacteria</taxon>
        <taxon>Alteromonadales</taxon>
        <taxon>Colwelliaceae</taxon>
        <taxon>Litorilituus</taxon>
    </lineage>
</organism>
<dbReference type="Pfam" id="PF03942">
    <property type="entry name" value="DTW"/>
    <property type="match status" value="1"/>
</dbReference>
<dbReference type="InterPro" id="IPR005636">
    <property type="entry name" value="DTW"/>
</dbReference>
<evidence type="ECO:0000313" key="7">
    <source>
        <dbReference type="EMBL" id="TPH16412.1"/>
    </source>
</evidence>